<dbReference type="Proteomes" id="UP000192678">
    <property type="component" value="Unassembled WGS sequence"/>
</dbReference>
<dbReference type="AlphaFoldDB" id="A0A1W2ELU7"/>
<protein>
    <submittedName>
        <fullName evidence="1">Uncharacterized protein</fullName>
    </submittedName>
</protein>
<keyword evidence="2" id="KW-1185">Reference proteome</keyword>
<reference evidence="1 2" key="1">
    <citation type="submission" date="2017-04" db="EMBL/GenBank/DDBJ databases">
        <authorList>
            <person name="Afonso C.L."/>
            <person name="Miller P.J."/>
            <person name="Scott M.A."/>
            <person name="Spackman E."/>
            <person name="Goraichik I."/>
            <person name="Dimitrov K.M."/>
            <person name="Suarez D.L."/>
            <person name="Swayne D.E."/>
        </authorList>
    </citation>
    <scope>NUCLEOTIDE SEQUENCE [LARGE SCALE GENOMIC DNA]</scope>
    <source>
        <strain evidence="1 2">DSM 19625</strain>
    </source>
</reference>
<dbReference type="EMBL" id="FWYB01000013">
    <property type="protein sequence ID" value="SMD10108.1"/>
    <property type="molecule type" value="Genomic_DNA"/>
</dbReference>
<sequence length="88" mass="10293">MFMTVFRWNALGLFNMENELENYNIDQSLIISRIIRIEAMLETSISMQAQILANLEGKEKKVIQDNASNLTKETTLVIMDFLKNYPYK</sequence>
<name>A0A1W2ELU7_9SPHI</name>
<evidence type="ECO:0000313" key="2">
    <source>
        <dbReference type="Proteomes" id="UP000192678"/>
    </source>
</evidence>
<dbReference type="STRING" id="475255.SAMN04488101_11336"/>
<evidence type="ECO:0000313" key="1">
    <source>
        <dbReference type="EMBL" id="SMD10108.1"/>
    </source>
</evidence>
<organism evidence="1 2">
    <name type="scientific">Pedobacter nyackensis</name>
    <dbReference type="NCBI Taxonomy" id="475255"/>
    <lineage>
        <taxon>Bacteria</taxon>
        <taxon>Pseudomonadati</taxon>
        <taxon>Bacteroidota</taxon>
        <taxon>Sphingobacteriia</taxon>
        <taxon>Sphingobacteriales</taxon>
        <taxon>Sphingobacteriaceae</taxon>
        <taxon>Pedobacter</taxon>
    </lineage>
</organism>
<accession>A0A1W2ELU7</accession>
<gene>
    <name evidence="1" type="ORF">SAMN04488101_11336</name>
</gene>
<proteinExistence type="predicted"/>